<sequence length="1247" mass="140496">MVATSIPARCRDENAALTLKEHDVTDGRSDERQEEAKSVSPPRELVVKEVEKAEPLKQESPAPSNIPSTQLDNSRSKPQYSGQGRRRLYRRLRRIIRGFFTHDLPHLRSPEAIRAMPWRNRIHFYLSNPEESHTGWQLQQFLMLILFLNVGVMAAETVDGPRYGSSEPGYPYIPTDAFFNPVEVIFTLLYVVEFTVRCAVAPNQNQFWKAIPTWITFLAAIAALPRQADLAMGVSTAFSDKIMFNLRILRAIRLIVLAQAYVGTKVLFQAVKASIPPLTITLFFLLTVVMVFATAIFYAEPCYDLQTCTFTDILNTGYFVMLTVATVGYGNQVPSLHNAGSLFLVCIVMIFGTIYFSMPLAIIGIKYELAWTEYDEYAKTLKVGQDNIPLRTTRQPSKLSNETSRRQLLNMTVDTGHDETLERIDAYTIKYASSLTCDRFYQLSQGILQVNFALQWIISPTENASELPTTLEAVIQRTKKRSDEASQALDGIMSVIKLHSRICVEAHDLLSALKGPEMHETELDRFMSSSRMSKTFHTAGSHSVSKMRRAKGAIASIGSRAVKAISRHDYHLDPKSLRAAIWNTFEYRNETQTAHIINRARMLVIVLSIGVFYLQTTPELQKTGLQTFLCERTVQEFCAKYDVPGCYVFKQKTGSSSSNISVEVTDQRVDFTCDIGDPNESCFASGVNFGSDRFPLSCSDVFSLTTGVEHVCHNRLCNPRVQFIFDMEPYWIYLEFFFGIWFTAELALRMYCHPVRRHLWGDTKTLANIVILIPFYVELVEIGMGVWPTYAVVPTMPSFFMVVRFLKCLRILKLGSHIPGSRVLIRTAQLITERLAIPLFFLFLGCVVSAAVFFELERGTECFVGSSCIWWHKNVLTTEMSEGLPPGKRVLVQNTLLTIITDMLRSTWLSLVSFTTVGYGDLYPRTSLGKLVDIVGMIFSSCYTAMPLTLVGGQFYVCYELHAQEKRLAKERTQKRIAPDESDTAAAMTLSLKQAFPSIRERNDEASSEQIPDTTRTTSGPTIDPVNTFTSLPELSDHSTPSPPTVREERRHTQQYTHTTEVQIIDNFFLMQKVFSESIKDISLLTRLGVERVNAMRKNPSNTAGLTGVREREEGIETKVSENMDFCLTACLNFAAMIERILGTKRTKGKGKRPSTIQANALFAVADLTSELLQSNLSKVSTRSKKSIGRAEVDSSYANTRAAMKRVATLSKIFVGPNLQAPKPQTRTPKWAEFTHKKGQEDDTDEE</sequence>
<dbReference type="Proteomes" id="UP001259832">
    <property type="component" value="Unassembled WGS sequence"/>
</dbReference>
<dbReference type="InterPro" id="IPR028325">
    <property type="entry name" value="VG_K_chnl"/>
</dbReference>
<dbReference type="SUPFAM" id="SSF81324">
    <property type="entry name" value="Voltage-gated potassium channels"/>
    <property type="match status" value="2"/>
</dbReference>
<evidence type="ECO:0000256" key="4">
    <source>
        <dbReference type="ARBA" id="ARBA00022692"/>
    </source>
</evidence>
<protein>
    <submittedName>
        <fullName evidence="15">Potassium voltage-gated channel subfamily C member 2</fullName>
    </submittedName>
</protein>
<gene>
    <name evidence="15" type="ORF">P3T76_009524</name>
</gene>
<feature type="transmembrane region" description="Helical" evidence="13">
    <location>
        <begin position="769"/>
        <end position="790"/>
    </location>
</feature>
<name>A0AAD9GG67_9STRA</name>
<dbReference type="InterPro" id="IPR005821">
    <property type="entry name" value="Ion_trans_dom"/>
</dbReference>
<keyword evidence="2" id="KW-0813">Transport</keyword>
<accession>A0AAD9GG67</accession>
<dbReference type="GO" id="GO:0005249">
    <property type="term" value="F:voltage-gated potassium channel activity"/>
    <property type="evidence" value="ECO:0007669"/>
    <property type="project" value="InterPro"/>
</dbReference>
<organism evidence="15 16">
    <name type="scientific">Phytophthora citrophthora</name>
    <dbReference type="NCBI Taxonomy" id="4793"/>
    <lineage>
        <taxon>Eukaryota</taxon>
        <taxon>Sar</taxon>
        <taxon>Stramenopiles</taxon>
        <taxon>Oomycota</taxon>
        <taxon>Peronosporomycetes</taxon>
        <taxon>Peronosporales</taxon>
        <taxon>Peronosporaceae</taxon>
        <taxon>Phytophthora</taxon>
    </lineage>
</organism>
<dbReference type="FunFam" id="1.20.120.350:FF:000209">
    <property type="match status" value="1"/>
</dbReference>
<keyword evidence="8 13" id="KW-1133">Transmembrane helix</keyword>
<dbReference type="EMBL" id="JASMQC010000019">
    <property type="protein sequence ID" value="KAK1937787.1"/>
    <property type="molecule type" value="Genomic_DNA"/>
</dbReference>
<evidence type="ECO:0000256" key="1">
    <source>
        <dbReference type="ARBA" id="ARBA00004141"/>
    </source>
</evidence>
<feature type="transmembrane region" description="Helical" evidence="13">
    <location>
        <begin position="835"/>
        <end position="854"/>
    </location>
</feature>
<dbReference type="Gene3D" id="1.10.287.70">
    <property type="match status" value="2"/>
</dbReference>
<dbReference type="PANTHER" id="PTHR11537:SF254">
    <property type="entry name" value="POTASSIUM VOLTAGE-GATED CHANNEL PROTEIN SHAB"/>
    <property type="match status" value="1"/>
</dbReference>
<feature type="region of interest" description="Disordered" evidence="12">
    <location>
        <begin position="1218"/>
        <end position="1247"/>
    </location>
</feature>
<comment type="caution">
    <text evidence="15">The sequence shown here is derived from an EMBL/GenBank/DDBJ whole genome shotgun (WGS) entry which is preliminary data.</text>
</comment>
<proteinExistence type="predicted"/>
<feature type="compositionally biased region" description="Polar residues" evidence="12">
    <location>
        <begin position="61"/>
        <end position="82"/>
    </location>
</feature>
<reference evidence="15" key="1">
    <citation type="submission" date="2023-08" db="EMBL/GenBank/DDBJ databases">
        <title>Reference Genome Resource for the Citrus Pathogen Phytophthora citrophthora.</title>
        <authorList>
            <person name="Moller H."/>
            <person name="Coetzee B."/>
            <person name="Rose L.J."/>
            <person name="Van Niekerk J.M."/>
        </authorList>
    </citation>
    <scope>NUCLEOTIDE SEQUENCE</scope>
    <source>
        <strain evidence="15">STE-U-9442</strain>
    </source>
</reference>
<dbReference type="PANTHER" id="PTHR11537">
    <property type="entry name" value="VOLTAGE-GATED POTASSIUM CHANNEL"/>
    <property type="match status" value="1"/>
</dbReference>
<feature type="transmembrane region" description="Helical" evidence="13">
    <location>
        <begin position="796"/>
        <end position="814"/>
    </location>
</feature>
<evidence type="ECO:0000256" key="5">
    <source>
        <dbReference type="ARBA" id="ARBA00022826"/>
    </source>
</evidence>
<keyword evidence="10 13" id="KW-0472">Membrane</keyword>
<evidence type="ECO:0000256" key="13">
    <source>
        <dbReference type="SAM" id="Phobius"/>
    </source>
</evidence>
<feature type="transmembrane region" description="Helical" evidence="13">
    <location>
        <begin position="207"/>
        <end position="228"/>
    </location>
</feature>
<keyword evidence="5" id="KW-0631">Potassium channel</keyword>
<feature type="transmembrane region" description="Helical" evidence="13">
    <location>
        <begin position="178"/>
        <end position="200"/>
    </location>
</feature>
<evidence type="ECO:0000256" key="12">
    <source>
        <dbReference type="SAM" id="MobiDB-lite"/>
    </source>
</evidence>
<feature type="region of interest" description="Disordered" evidence="12">
    <location>
        <begin position="17"/>
        <end position="85"/>
    </location>
</feature>
<keyword evidence="6" id="KW-0851">Voltage-gated channel</keyword>
<feature type="transmembrane region" description="Helical" evidence="13">
    <location>
        <begin position="342"/>
        <end position="365"/>
    </location>
</feature>
<evidence type="ECO:0000313" key="15">
    <source>
        <dbReference type="EMBL" id="KAK1937787.1"/>
    </source>
</evidence>
<dbReference type="InterPro" id="IPR027359">
    <property type="entry name" value="Volt_channel_dom_sf"/>
</dbReference>
<evidence type="ECO:0000256" key="3">
    <source>
        <dbReference type="ARBA" id="ARBA00022538"/>
    </source>
</evidence>
<feature type="transmembrane region" description="Helical" evidence="13">
    <location>
        <begin position="730"/>
        <end position="748"/>
    </location>
</feature>
<keyword evidence="3" id="KW-0633">Potassium transport</keyword>
<evidence type="ECO:0000256" key="9">
    <source>
        <dbReference type="ARBA" id="ARBA00023065"/>
    </source>
</evidence>
<evidence type="ECO:0000259" key="14">
    <source>
        <dbReference type="Pfam" id="PF00520"/>
    </source>
</evidence>
<feature type="compositionally biased region" description="Basic and acidic residues" evidence="12">
    <location>
        <begin position="45"/>
        <end position="57"/>
    </location>
</feature>
<evidence type="ECO:0000256" key="8">
    <source>
        <dbReference type="ARBA" id="ARBA00022989"/>
    </source>
</evidence>
<feature type="transmembrane region" description="Helical" evidence="13">
    <location>
        <begin position="248"/>
        <end position="268"/>
    </location>
</feature>
<comment type="subcellular location">
    <subcellularLocation>
        <location evidence="1">Membrane</location>
        <topology evidence="1">Multi-pass membrane protein</topology>
    </subcellularLocation>
</comment>
<evidence type="ECO:0000256" key="10">
    <source>
        <dbReference type="ARBA" id="ARBA00023136"/>
    </source>
</evidence>
<keyword evidence="9" id="KW-0406">Ion transport</keyword>
<dbReference type="GO" id="GO:0008076">
    <property type="term" value="C:voltage-gated potassium channel complex"/>
    <property type="evidence" value="ECO:0007669"/>
    <property type="project" value="InterPro"/>
</dbReference>
<evidence type="ECO:0000256" key="2">
    <source>
        <dbReference type="ARBA" id="ARBA00022448"/>
    </source>
</evidence>
<evidence type="ECO:0000256" key="7">
    <source>
        <dbReference type="ARBA" id="ARBA00022958"/>
    </source>
</evidence>
<evidence type="ECO:0000256" key="6">
    <source>
        <dbReference type="ARBA" id="ARBA00022882"/>
    </source>
</evidence>
<keyword evidence="4 13" id="KW-0812">Transmembrane</keyword>
<dbReference type="Pfam" id="PF00520">
    <property type="entry name" value="Ion_trans"/>
    <property type="match status" value="2"/>
</dbReference>
<dbReference type="PRINTS" id="PR00169">
    <property type="entry name" value="KCHANNEL"/>
</dbReference>
<feature type="transmembrane region" description="Helical" evidence="13">
    <location>
        <begin position="280"/>
        <end position="298"/>
    </location>
</feature>
<dbReference type="Gene3D" id="1.20.120.350">
    <property type="entry name" value="Voltage-gated potassium channels. Chain C"/>
    <property type="match status" value="2"/>
</dbReference>
<feature type="compositionally biased region" description="Basic and acidic residues" evidence="12">
    <location>
        <begin position="17"/>
        <end position="37"/>
    </location>
</feature>
<feature type="domain" description="Ion transport" evidence="14">
    <location>
        <begin position="729"/>
        <end position="956"/>
    </location>
</feature>
<feature type="compositionally biased region" description="Polar residues" evidence="12">
    <location>
        <begin position="1008"/>
        <end position="1033"/>
    </location>
</feature>
<feature type="domain" description="Ion transport" evidence="14">
    <location>
        <begin position="140"/>
        <end position="367"/>
    </location>
</feature>
<feature type="transmembrane region" description="Helical" evidence="13">
    <location>
        <begin position="141"/>
        <end position="158"/>
    </location>
</feature>
<feature type="transmembrane region" description="Helical" evidence="13">
    <location>
        <begin position="310"/>
        <end position="330"/>
    </location>
</feature>
<dbReference type="GO" id="GO:0001508">
    <property type="term" value="P:action potential"/>
    <property type="evidence" value="ECO:0007669"/>
    <property type="project" value="TreeGrafter"/>
</dbReference>
<keyword evidence="16" id="KW-1185">Reference proteome</keyword>
<keyword evidence="11" id="KW-0407">Ion channel</keyword>
<dbReference type="AlphaFoldDB" id="A0AAD9GG67"/>
<feature type="region of interest" description="Disordered" evidence="12">
    <location>
        <begin position="999"/>
        <end position="1058"/>
    </location>
</feature>
<evidence type="ECO:0000256" key="11">
    <source>
        <dbReference type="ARBA" id="ARBA00023303"/>
    </source>
</evidence>
<keyword evidence="7" id="KW-0630">Potassium</keyword>
<evidence type="ECO:0000313" key="16">
    <source>
        <dbReference type="Proteomes" id="UP001259832"/>
    </source>
</evidence>